<dbReference type="Proteomes" id="UP001231189">
    <property type="component" value="Unassembled WGS sequence"/>
</dbReference>
<evidence type="ECO:0000313" key="2">
    <source>
        <dbReference type="EMBL" id="KAK1608680.1"/>
    </source>
</evidence>
<protein>
    <recommendedName>
        <fullName evidence="1">RNase H type-1 domain-containing protein</fullName>
    </recommendedName>
</protein>
<dbReference type="InterPro" id="IPR002156">
    <property type="entry name" value="RNaseH_domain"/>
</dbReference>
<dbReference type="InterPro" id="IPR044730">
    <property type="entry name" value="RNase_H-like_dom_plant"/>
</dbReference>
<dbReference type="AlphaFoldDB" id="A0AAD8QUK9"/>
<dbReference type="Pfam" id="PF13456">
    <property type="entry name" value="RVT_3"/>
    <property type="match status" value="1"/>
</dbReference>
<comment type="caution">
    <text evidence="2">The sequence shown here is derived from an EMBL/GenBank/DDBJ whole genome shotgun (WGS) entry which is preliminary data.</text>
</comment>
<dbReference type="SUPFAM" id="SSF53098">
    <property type="entry name" value="Ribonuclease H-like"/>
    <property type="match status" value="1"/>
</dbReference>
<dbReference type="PANTHER" id="PTHR47723:SF24">
    <property type="entry name" value="RNASE H TYPE-1 DOMAIN-CONTAINING PROTEIN"/>
    <property type="match status" value="1"/>
</dbReference>
<dbReference type="EMBL" id="JAUUTY010000007">
    <property type="protein sequence ID" value="KAK1608680.1"/>
    <property type="molecule type" value="Genomic_DNA"/>
</dbReference>
<proteinExistence type="predicted"/>
<keyword evidence="3" id="KW-1185">Reference proteome</keyword>
<gene>
    <name evidence="2" type="ORF">QYE76_032353</name>
</gene>
<sequence>MGKRMPIMLSLPAPKRWLCVRLCANSGPFLLNPSSEIQGLIGFKTYSPRLTRGCGLGSLCSYGGLGTFAMMSFTKMGKHGSMNLWFFSSPIWSMQDLKGKAVVQAPVSRDSMEPNSPGPTWSPPPKGWVKVNTDGSFSDRDRSGGAGVIMRDHLGKCLSTACVALMHCEDAEEVEAKAALEGIKIATNQGYTKIILELDNSAAAKALRSQEPDRSKQWCTFEEAKKNLKAFQDHTIILVKRDCNSCADALAKHARTCGVSFLTDTTPHFIRELVTKDIFSGFPS</sequence>
<dbReference type="InterPro" id="IPR036397">
    <property type="entry name" value="RNaseH_sf"/>
</dbReference>
<dbReference type="GO" id="GO:0003676">
    <property type="term" value="F:nucleic acid binding"/>
    <property type="evidence" value="ECO:0007669"/>
    <property type="project" value="InterPro"/>
</dbReference>
<name>A0AAD8QUK9_LOLMU</name>
<dbReference type="PANTHER" id="PTHR47723">
    <property type="entry name" value="OS05G0353850 PROTEIN"/>
    <property type="match status" value="1"/>
</dbReference>
<dbReference type="Gene3D" id="3.30.420.10">
    <property type="entry name" value="Ribonuclease H-like superfamily/Ribonuclease H"/>
    <property type="match status" value="1"/>
</dbReference>
<dbReference type="CDD" id="cd06222">
    <property type="entry name" value="RNase_H_like"/>
    <property type="match status" value="1"/>
</dbReference>
<dbReference type="InterPro" id="IPR012337">
    <property type="entry name" value="RNaseH-like_sf"/>
</dbReference>
<reference evidence="2" key="1">
    <citation type="submission" date="2023-07" db="EMBL/GenBank/DDBJ databases">
        <title>A chromosome-level genome assembly of Lolium multiflorum.</title>
        <authorList>
            <person name="Chen Y."/>
            <person name="Copetti D."/>
            <person name="Kolliker R."/>
            <person name="Studer B."/>
        </authorList>
    </citation>
    <scope>NUCLEOTIDE SEQUENCE</scope>
    <source>
        <strain evidence="2">02402/16</strain>
        <tissue evidence="2">Leaf</tissue>
    </source>
</reference>
<accession>A0AAD8QUK9</accession>
<organism evidence="2 3">
    <name type="scientific">Lolium multiflorum</name>
    <name type="common">Italian ryegrass</name>
    <name type="synonym">Lolium perenne subsp. multiflorum</name>
    <dbReference type="NCBI Taxonomy" id="4521"/>
    <lineage>
        <taxon>Eukaryota</taxon>
        <taxon>Viridiplantae</taxon>
        <taxon>Streptophyta</taxon>
        <taxon>Embryophyta</taxon>
        <taxon>Tracheophyta</taxon>
        <taxon>Spermatophyta</taxon>
        <taxon>Magnoliopsida</taxon>
        <taxon>Liliopsida</taxon>
        <taxon>Poales</taxon>
        <taxon>Poaceae</taxon>
        <taxon>BOP clade</taxon>
        <taxon>Pooideae</taxon>
        <taxon>Poodae</taxon>
        <taxon>Poeae</taxon>
        <taxon>Poeae Chloroplast Group 2 (Poeae type)</taxon>
        <taxon>Loliodinae</taxon>
        <taxon>Loliinae</taxon>
        <taxon>Lolium</taxon>
    </lineage>
</organism>
<dbReference type="GO" id="GO:0004523">
    <property type="term" value="F:RNA-DNA hybrid ribonuclease activity"/>
    <property type="evidence" value="ECO:0007669"/>
    <property type="project" value="InterPro"/>
</dbReference>
<evidence type="ECO:0000259" key="1">
    <source>
        <dbReference type="Pfam" id="PF13456"/>
    </source>
</evidence>
<feature type="domain" description="RNase H type-1" evidence="1">
    <location>
        <begin position="132"/>
        <end position="254"/>
    </location>
</feature>
<dbReference type="InterPro" id="IPR053151">
    <property type="entry name" value="RNase_H-like"/>
</dbReference>
<evidence type="ECO:0000313" key="3">
    <source>
        <dbReference type="Proteomes" id="UP001231189"/>
    </source>
</evidence>